<evidence type="ECO:0000256" key="1">
    <source>
        <dbReference type="ARBA" id="ARBA00001933"/>
    </source>
</evidence>
<dbReference type="InterPro" id="IPR036052">
    <property type="entry name" value="TrpB-like_PALP_sf"/>
</dbReference>
<name>F4BUJ6_METSG</name>
<evidence type="ECO:0000259" key="8">
    <source>
        <dbReference type="Pfam" id="PF14821"/>
    </source>
</evidence>
<dbReference type="KEGG" id="mcj:MCON_0169"/>
<feature type="modified residue" description="N6-(pyridoxal phosphate)lysine" evidence="6">
    <location>
        <position position="110"/>
    </location>
</feature>
<dbReference type="HOGENOM" id="CLU_015170_0_0_2"/>
<dbReference type="InterPro" id="IPR051166">
    <property type="entry name" value="Threonine_Synthase"/>
</dbReference>
<dbReference type="GO" id="GO:0009088">
    <property type="term" value="P:threonine biosynthetic process"/>
    <property type="evidence" value="ECO:0007669"/>
    <property type="project" value="UniProtKB-UniRule"/>
</dbReference>
<dbReference type="InterPro" id="IPR004450">
    <property type="entry name" value="Thr_synthase-like"/>
</dbReference>
<dbReference type="AlphaFoldDB" id="F4BUJ6"/>
<proteinExistence type="inferred from homology"/>
<comment type="similarity">
    <text evidence="2">Belongs to the threonine synthase family.</text>
</comment>
<dbReference type="OrthoDB" id="146474at2157"/>
<evidence type="ECO:0000256" key="5">
    <source>
        <dbReference type="NCBIfam" id="TIGR00260"/>
    </source>
</evidence>
<evidence type="ECO:0000256" key="2">
    <source>
        <dbReference type="ARBA" id="ARBA00005517"/>
    </source>
</evidence>
<evidence type="ECO:0000256" key="3">
    <source>
        <dbReference type="ARBA" id="ARBA00022898"/>
    </source>
</evidence>
<dbReference type="STRING" id="990316.MCON_0169"/>
<dbReference type="Pfam" id="PF14821">
    <property type="entry name" value="Thr_synth_N"/>
    <property type="match status" value="1"/>
</dbReference>
<dbReference type="PANTHER" id="PTHR42690">
    <property type="entry name" value="THREONINE SYNTHASE FAMILY MEMBER"/>
    <property type="match status" value="1"/>
</dbReference>
<feature type="domain" description="Tryptophan synthase beta chain-like PALP" evidence="7">
    <location>
        <begin position="99"/>
        <end position="394"/>
    </location>
</feature>
<accession>F4BUJ6</accession>
<dbReference type="InterPro" id="IPR029144">
    <property type="entry name" value="Thr_synth_N"/>
</dbReference>
<protein>
    <recommendedName>
        <fullName evidence="5">Threonine synthase</fullName>
        <ecNumber evidence="5">4.2.3.1</ecNumber>
    </recommendedName>
</protein>
<keyword evidence="3 6" id="KW-0663">Pyridoxal phosphate</keyword>
<dbReference type="GO" id="GO:0004795">
    <property type="term" value="F:threonine synthase activity"/>
    <property type="evidence" value="ECO:0007669"/>
    <property type="project" value="UniProtKB-UniRule"/>
</dbReference>
<evidence type="ECO:0000313" key="9">
    <source>
        <dbReference type="EMBL" id="AEB67071.1"/>
    </source>
</evidence>
<evidence type="ECO:0000259" key="7">
    <source>
        <dbReference type="Pfam" id="PF00291"/>
    </source>
</evidence>
<dbReference type="InterPro" id="IPR037158">
    <property type="entry name" value="Thr_synth_N_sf"/>
</dbReference>
<keyword evidence="4 9" id="KW-0456">Lyase</keyword>
<dbReference type="InterPro" id="IPR001926">
    <property type="entry name" value="TrpB-like_PALP"/>
</dbReference>
<reference evidence="9 10" key="1">
    <citation type="journal article" date="2011" name="J. Bacteriol.">
        <title>Complete genome sequence of Methanosaeta concilii, a specialist in aceticlastic methanogenesis.</title>
        <authorList>
            <person name="Barber R.D."/>
            <person name="Zhang L."/>
            <person name="Harnack M."/>
            <person name="Olson M.V."/>
            <person name="Kaul R."/>
            <person name="Ingram-Smith C."/>
            <person name="Smith K.S."/>
        </authorList>
    </citation>
    <scope>NUCLEOTIDE SEQUENCE [LARGE SCALE GENOMIC DNA]</scope>
    <source>
        <strain evidence="10">ATCC 5969 / DSM 3671 / JCM 10134 / NBRC 103675 / OCM 69 / GP-6</strain>
    </source>
</reference>
<organism evidence="9 10">
    <name type="scientific">Methanothrix soehngenii (strain ATCC 5969 / DSM 3671 / JCM 10134 / NBRC 103675 / OCM 69 / GP-6)</name>
    <name type="common">Methanosaeta concilii</name>
    <dbReference type="NCBI Taxonomy" id="990316"/>
    <lineage>
        <taxon>Archaea</taxon>
        <taxon>Methanobacteriati</taxon>
        <taxon>Methanobacteriota</taxon>
        <taxon>Stenosarchaea group</taxon>
        <taxon>Methanomicrobia</taxon>
        <taxon>Methanotrichales</taxon>
        <taxon>Methanotrichaceae</taxon>
        <taxon>Methanothrix</taxon>
    </lineage>
</organism>
<gene>
    <name evidence="9" type="primary">thrC</name>
    <name evidence="9" type="ordered locus">MCON_0169</name>
</gene>
<dbReference type="Pfam" id="PF00291">
    <property type="entry name" value="PALP"/>
    <property type="match status" value="1"/>
</dbReference>
<dbReference type="InParanoid" id="F4BUJ6"/>
<dbReference type="PANTHER" id="PTHR42690:SF1">
    <property type="entry name" value="THREONINE SYNTHASE-LIKE 2"/>
    <property type="match status" value="1"/>
</dbReference>
<dbReference type="RefSeq" id="WP_013718133.1">
    <property type="nucleotide sequence ID" value="NC_015416.1"/>
</dbReference>
<dbReference type="SUPFAM" id="SSF53686">
    <property type="entry name" value="Tryptophan synthase beta subunit-like PLP-dependent enzymes"/>
    <property type="match status" value="1"/>
</dbReference>
<evidence type="ECO:0000256" key="6">
    <source>
        <dbReference type="PIRSR" id="PIRSR604450-51"/>
    </source>
</evidence>
<keyword evidence="10" id="KW-1185">Reference proteome</keyword>
<sequence length="449" mass="50167">MSLIKFFSTNGHLDRVDFKGALLAGQAPDKGLYMPEMFPSLSPETIRNFPQMSYHQIAYQVIKPYLGDLVEESALEDMLKDAYSYEVPLERVYDGKYLLRLDRGPTCSFKDFAARLMGRLMQYFLKEEGRSMIILTATSGDTGSAVAHAFYGLENIKVIVLFPEREVTERQRRQMTTLGENIYPLAVTGKFDDCQALVKQAFVDPELKGLELSSANSINVGRLLPQAVYYFYAHSRVAPGGEEVVFSVPSGNFGDLMGGLIALKMGLPVKKFVAATNENDEFPRFMQTGVYEPIRPSKNCISNAMNVGHPSNLARLFSLYGGQMDETGQVARQPDLSAMREEIYAVSISDEETRQTIREAYSQYKVLLEPHGAVGWAGLVRYLDEFGDWSPAVSLETADPAKFPDEIVRLTGVNPSLPPAMASLDEKEEHYLEMDGSYASLKNYLKGFF</sequence>
<dbReference type="Proteomes" id="UP000007807">
    <property type="component" value="Chromosome"/>
</dbReference>
<feature type="domain" description="Threonine synthase N-terminal" evidence="8">
    <location>
        <begin position="5"/>
        <end position="83"/>
    </location>
</feature>
<evidence type="ECO:0000313" key="10">
    <source>
        <dbReference type="Proteomes" id="UP000007807"/>
    </source>
</evidence>
<comment type="cofactor">
    <cofactor evidence="1 6">
        <name>pyridoxal 5'-phosphate</name>
        <dbReference type="ChEBI" id="CHEBI:597326"/>
    </cofactor>
</comment>
<dbReference type="EC" id="4.2.3.1" evidence="5"/>
<dbReference type="EMBL" id="CP002565">
    <property type="protein sequence ID" value="AEB67071.1"/>
    <property type="molecule type" value="Genomic_DNA"/>
</dbReference>
<dbReference type="Gene3D" id="3.40.50.1100">
    <property type="match status" value="2"/>
</dbReference>
<evidence type="ECO:0000256" key="4">
    <source>
        <dbReference type="ARBA" id="ARBA00023239"/>
    </source>
</evidence>
<dbReference type="NCBIfam" id="TIGR00260">
    <property type="entry name" value="thrC"/>
    <property type="match status" value="1"/>
</dbReference>
<dbReference type="Gene3D" id="3.90.1380.10">
    <property type="entry name" value="Threonine synthase, N-terminal domain"/>
    <property type="match status" value="1"/>
</dbReference>
<dbReference type="GeneID" id="10459964"/>